<keyword evidence="3" id="KW-1185">Reference proteome</keyword>
<proteinExistence type="predicted"/>
<name>A0A0G4MHY0_VERLO</name>
<feature type="non-terminal residue" evidence="2">
    <location>
        <position position="1"/>
    </location>
</feature>
<organism evidence="2 3">
    <name type="scientific">Verticillium longisporum</name>
    <name type="common">Verticillium dahliae var. longisporum</name>
    <dbReference type="NCBI Taxonomy" id="100787"/>
    <lineage>
        <taxon>Eukaryota</taxon>
        <taxon>Fungi</taxon>
        <taxon>Dikarya</taxon>
        <taxon>Ascomycota</taxon>
        <taxon>Pezizomycotina</taxon>
        <taxon>Sordariomycetes</taxon>
        <taxon>Hypocreomycetidae</taxon>
        <taxon>Glomerellales</taxon>
        <taxon>Plectosphaerellaceae</taxon>
        <taxon>Verticillium</taxon>
    </lineage>
</organism>
<dbReference type="Proteomes" id="UP000044602">
    <property type="component" value="Unassembled WGS sequence"/>
</dbReference>
<dbReference type="EMBL" id="CVQH01022681">
    <property type="protein sequence ID" value="CRK33851.1"/>
    <property type="molecule type" value="Genomic_DNA"/>
</dbReference>
<feature type="region of interest" description="Disordered" evidence="1">
    <location>
        <begin position="1"/>
        <end position="102"/>
    </location>
</feature>
<evidence type="ECO:0000256" key="1">
    <source>
        <dbReference type="SAM" id="MobiDB-lite"/>
    </source>
</evidence>
<feature type="compositionally biased region" description="Basic residues" evidence="1">
    <location>
        <begin position="73"/>
        <end position="85"/>
    </location>
</feature>
<gene>
    <name evidence="2" type="ORF">BN1708_019325</name>
</gene>
<reference evidence="2 3" key="1">
    <citation type="submission" date="2015-05" db="EMBL/GenBank/DDBJ databases">
        <authorList>
            <person name="Wang D.B."/>
            <person name="Wang M."/>
        </authorList>
    </citation>
    <scope>NUCLEOTIDE SEQUENCE [LARGE SCALE GENOMIC DNA]</scope>
    <source>
        <strain evidence="2">VL1</strain>
    </source>
</reference>
<protein>
    <submittedName>
        <fullName evidence="2">Uncharacterized protein</fullName>
    </submittedName>
</protein>
<feature type="compositionally biased region" description="Basic residues" evidence="1">
    <location>
        <begin position="8"/>
        <end position="28"/>
    </location>
</feature>
<sequence length="102" mass="11528">RQDEGARGRRRRRRGRPHRRAHRARQPRRAAGPRVADGLGRPCAQDAHRRRQVQQADGQGGAGRAPAQVCRRAVPRHRGLRRRVGHGPQLARGARASREPRL</sequence>
<evidence type="ECO:0000313" key="2">
    <source>
        <dbReference type="EMBL" id="CRK33851.1"/>
    </source>
</evidence>
<dbReference type="AlphaFoldDB" id="A0A0G4MHY0"/>
<accession>A0A0G4MHY0</accession>
<evidence type="ECO:0000313" key="3">
    <source>
        <dbReference type="Proteomes" id="UP000044602"/>
    </source>
</evidence>